<dbReference type="AlphaFoldDB" id="A0A6J6XL28"/>
<organism evidence="2">
    <name type="scientific">freshwater metagenome</name>
    <dbReference type="NCBI Taxonomy" id="449393"/>
    <lineage>
        <taxon>unclassified sequences</taxon>
        <taxon>metagenomes</taxon>
        <taxon>ecological metagenomes</taxon>
    </lineage>
</organism>
<dbReference type="EMBL" id="CAFBMF010000035">
    <property type="protein sequence ID" value="CAB4897163.1"/>
    <property type="molecule type" value="Genomic_DNA"/>
</dbReference>
<evidence type="ECO:0000313" key="4">
    <source>
        <dbReference type="EMBL" id="CAB4897163.1"/>
    </source>
</evidence>
<sequence length="179" mass="19824">MRPQKLEINSLANAISASGLALEQHQRFADASWLQSSANTIQRICREQPDLAETRDFIQSFADYFILVETGMPDEVIVGIGAAIKSAINCGFFIATLEQQNGWKFKKDLPSPEAETLLSATSDALEREILRQWGDSHSSKLRTVALIFGYLLGRPDIPNSARSLSGAYKDRWTFVSSNG</sequence>
<dbReference type="EMBL" id="CAEZYH010000021">
    <property type="protein sequence ID" value="CAB4716351.1"/>
    <property type="molecule type" value="Genomic_DNA"/>
</dbReference>
<proteinExistence type="predicted"/>
<name>A0A6J6XL28_9ZZZZ</name>
<evidence type="ECO:0000313" key="3">
    <source>
        <dbReference type="EMBL" id="CAB4865752.1"/>
    </source>
</evidence>
<dbReference type="EMBL" id="CAFBLJ010000028">
    <property type="protein sequence ID" value="CAB4865752.1"/>
    <property type="molecule type" value="Genomic_DNA"/>
</dbReference>
<reference evidence="2" key="1">
    <citation type="submission" date="2020-05" db="EMBL/GenBank/DDBJ databases">
        <authorList>
            <person name="Chiriac C."/>
            <person name="Salcher M."/>
            <person name="Ghai R."/>
            <person name="Kavagutti S V."/>
        </authorList>
    </citation>
    <scope>NUCLEOTIDE SEQUENCE</scope>
</reference>
<evidence type="ECO:0000313" key="2">
    <source>
        <dbReference type="EMBL" id="CAB4796865.1"/>
    </source>
</evidence>
<protein>
    <submittedName>
        <fullName evidence="2">Unannotated protein</fullName>
    </submittedName>
</protein>
<evidence type="ECO:0000313" key="1">
    <source>
        <dbReference type="EMBL" id="CAB4716351.1"/>
    </source>
</evidence>
<dbReference type="EMBL" id="CAFAAL010000021">
    <property type="protein sequence ID" value="CAB4796865.1"/>
    <property type="molecule type" value="Genomic_DNA"/>
</dbReference>
<accession>A0A6J6XL28</accession>
<gene>
    <name evidence="1" type="ORF">UFOPK2658_00717</name>
    <name evidence="2" type="ORF">UFOPK3004_00417</name>
    <name evidence="3" type="ORF">UFOPK3304_00719</name>
    <name evidence="4" type="ORF">UFOPK3494_00742</name>
</gene>